<sequence>MLLIQFIVGTILGSFLFASYSRLTSGGSLWHPARSECDYCVATIRWFDLAPIVSYLNLRGRCRSCGHQISPATICCELFLGGLVSCWQPTIIDTCYLLVGTLLFFMAVADAARLEFSAIYSYCMMACSALVYIFYQPHHLLFTCLIFIWLLSQFFDPHLSWIGSGDLDAFLCLLLLLGLTPFAWLLLLSSVFGLIASQTLHLTRLPFMPFIAISYLLIFFFI</sequence>
<dbReference type="PANTHER" id="PTHR30487:SF0">
    <property type="entry name" value="PREPILIN LEADER PEPTIDASE_N-METHYLTRANSFERASE-RELATED"/>
    <property type="match status" value="1"/>
</dbReference>
<feature type="transmembrane region" description="Helical" evidence="1">
    <location>
        <begin position="140"/>
        <end position="159"/>
    </location>
</feature>
<dbReference type="EMBL" id="JBHSSA010000052">
    <property type="protein sequence ID" value="MFC6254326.1"/>
    <property type="molecule type" value="Genomic_DNA"/>
</dbReference>
<dbReference type="Pfam" id="PF06750">
    <property type="entry name" value="A24_N_bact"/>
    <property type="match status" value="1"/>
</dbReference>
<reference evidence="4" key="1">
    <citation type="journal article" date="2019" name="Int. J. Syst. Evol. Microbiol.">
        <title>The Global Catalogue of Microorganisms (GCM) 10K type strain sequencing project: providing services to taxonomists for standard genome sequencing and annotation.</title>
        <authorList>
            <consortium name="The Broad Institute Genomics Platform"/>
            <consortium name="The Broad Institute Genome Sequencing Center for Infectious Disease"/>
            <person name="Wu L."/>
            <person name="Ma J."/>
        </authorList>
    </citation>
    <scope>NUCLEOTIDE SEQUENCE [LARGE SCALE GENOMIC DNA]</scope>
    <source>
        <strain evidence="4">CCM 8950</strain>
    </source>
</reference>
<dbReference type="RefSeq" id="WP_137631331.1">
    <property type="nucleotide sequence ID" value="NZ_BJDO01000030.1"/>
</dbReference>
<dbReference type="GO" id="GO:0004190">
    <property type="term" value="F:aspartic-type endopeptidase activity"/>
    <property type="evidence" value="ECO:0007669"/>
    <property type="project" value="UniProtKB-EC"/>
</dbReference>
<evidence type="ECO:0000259" key="2">
    <source>
        <dbReference type="Pfam" id="PF06750"/>
    </source>
</evidence>
<organism evidence="3 4">
    <name type="scientific">Secundilactobacillus hailunensis</name>
    <dbReference type="NCBI Taxonomy" id="2559923"/>
    <lineage>
        <taxon>Bacteria</taxon>
        <taxon>Bacillati</taxon>
        <taxon>Bacillota</taxon>
        <taxon>Bacilli</taxon>
        <taxon>Lactobacillales</taxon>
        <taxon>Lactobacillaceae</taxon>
        <taxon>Secundilactobacillus</taxon>
    </lineage>
</organism>
<protein>
    <submittedName>
        <fullName evidence="3">Prepilin peptidase</fullName>
        <ecNumber evidence="3">3.4.23.43</ecNumber>
    </submittedName>
</protein>
<evidence type="ECO:0000256" key="1">
    <source>
        <dbReference type="SAM" id="Phobius"/>
    </source>
</evidence>
<comment type="caution">
    <text evidence="3">The sequence shown here is derived from an EMBL/GenBank/DDBJ whole genome shotgun (WGS) entry which is preliminary data.</text>
</comment>
<name>A0ABW1TB83_9LACO</name>
<evidence type="ECO:0000313" key="4">
    <source>
        <dbReference type="Proteomes" id="UP001596190"/>
    </source>
</evidence>
<gene>
    <name evidence="3" type="ORF">ACFP1H_06960</name>
</gene>
<keyword evidence="1" id="KW-0472">Membrane</keyword>
<proteinExistence type="predicted"/>
<feature type="transmembrane region" description="Helical" evidence="1">
    <location>
        <begin position="171"/>
        <end position="196"/>
    </location>
</feature>
<keyword evidence="1" id="KW-1133">Transmembrane helix</keyword>
<dbReference type="EC" id="3.4.23.43" evidence="3"/>
<feature type="domain" description="Prepilin peptidase A24 N-terminal" evidence="2">
    <location>
        <begin position="7"/>
        <end position="84"/>
    </location>
</feature>
<accession>A0ABW1TB83</accession>
<dbReference type="InterPro" id="IPR050882">
    <property type="entry name" value="Prepilin_peptidase/N-MTase"/>
</dbReference>
<dbReference type="Proteomes" id="UP001596190">
    <property type="component" value="Unassembled WGS sequence"/>
</dbReference>
<evidence type="ECO:0000313" key="3">
    <source>
        <dbReference type="EMBL" id="MFC6254326.1"/>
    </source>
</evidence>
<feature type="transmembrane region" description="Helical" evidence="1">
    <location>
        <begin position="90"/>
        <end position="109"/>
    </location>
</feature>
<keyword evidence="4" id="KW-1185">Reference proteome</keyword>
<keyword evidence="3" id="KW-0378">Hydrolase</keyword>
<dbReference type="PANTHER" id="PTHR30487">
    <property type="entry name" value="TYPE 4 PREPILIN-LIKE PROTEINS LEADER PEPTIDE-PROCESSING ENZYME"/>
    <property type="match status" value="1"/>
</dbReference>
<dbReference type="InterPro" id="IPR010627">
    <property type="entry name" value="Prepilin_pept_A24_N"/>
</dbReference>
<feature type="transmembrane region" description="Helical" evidence="1">
    <location>
        <begin position="202"/>
        <end position="221"/>
    </location>
</feature>
<keyword evidence="1" id="KW-0812">Transmembrane</keyword>